<dbReference type="GO" id="GO:0016757">
    <property type="term" value="F:glycosyltransferase activity"/>
    <property type="evidence" value="ECO:0007669"/>
    <property type="project" value="UniProtKB-KW"/>
</dbReference>
<dbReference type="EMBL" id="CP029289">
    <property type="protein sequence ID" value="AWR94492.1"/>
    <property type="molecule type" value="Genomic_DNA"/>
</dbReference>
<dbReference type="InterPro" id="IPR050118">
    <property type="entry name" value="Pur/Pyrimidine_PRTase"/>
</dbReference>
<organism evidence="4 5">
    <name type="scientific">Acidianus brierleyi</name>
    <dbReference type="NCBI Taxonomy" id="41673"/>
    <lineage>
        <taxon>Archaea</taxon>
        <taxon>Thermoproteota</taxon>
        <taxon>Thermoprotei</taxon>
        <taxon>Sulfolobales</taxon>
        <taxon>Sulfolobaceae</taxon>
        <taxon>Acidianus</taxon>
    </lineage>
</organism>
<dbReference type="RefSeq" id="WP_110270373.1">
    <property type="nucleotide sequence ID" value="NZ_CP029289.2"/>
</dbReference>
<dbReference type="PANTHER" id="PTHR43864">
    <property type="entry name" value="HYPOXANTHINE/GUANINE PHOSPHORIBOSYLTRANSFERASE"/>
    <property type="match status" value="1"/>
</dbReference>
<dbReference type="OrthoDB" id="31493at2157"/>
<dbReference type="GO" id="GO:0006166">
    <property type="term" value="P:purine ribonucleoside salvage"/>
    <property type="evidence" value="ECO:0007669"/>
    <property type="project" value="UniProtKB-KW"/>
</dbReference>
<evidence type="ECO:0000259" key="3">
    <source>
        <dbReference type="Pfam" id="PF00156"/>
    </source>
</evidence>
<dbReference type="CDD" id="cd06223">
    <property type="entry name" value="PRTases_typeI"/>
    <property type="match status" value="1"/>
</dbReference>
<keyword evidence="4" id="KW-0328">Glycosyltransferase</keyword>
<dbReference type="Gene3D" id="3.40.50.2020">
    <property type="match status" value="1"/>
</dbReference>
<dbReference type="Proteomes" id="UP000248044">
    <property type="component" value="Chromosome"/>
</dbReference>
<evidence type="ECO:0000256" key="2">
    <source>
        <dbReference type="ARBA" id="ARBA00022726"/>
    </source>
</evidence>
<dbReference type="InterPro" id="IPR000836">
    <property type="entry name" value="PRTase_dom"/>
</dbReference>
<evidence type="ECO:0000313" key="4">
    <source>
        <dbReference type="EMBL" id="AWR94492.1"/>
    </source>
</evidence>
<accession>A0A2U9IEM6</accession>
<proteinExistence type="predicted"/>
<dbReference type="SUPFAM" id="SSF53271">
    <property type="entry name" value="PRTase-like"/>
    <property type="match status" value="1"/>
</dbReference>
<keyword evidence="5" id="KW-1185">Reference proteome</keyword>
<protein>
    <submittedName>
        <fullName evidence="4">Phosphoribosyltransferase</fullName>
    </submittedName>
</protein>
<reference evidence="4 5" key="1">
    <citation type="submission" date="2018-05" db="EMBL/GenBank/DDBJ databases">
        <title>Complete Genome Sequences of Extremely Thermoacidophilic, Metal-Mobilizing Type-Strain Members of the Archaeal Family Sulfolobaceae: Acidianus brierleyi DSM-1651T, Acidianus sulfidivorans DSM-18786T, Metallosphaera hakonensis DSM-7519T, and Metallosphaera prunae DSM-10039T.</title>
        <authorList>
            <person name="Counts J.A."/>
            <person name="Kelly R.M."/>
        </authorList>
    </citation>
    <scope>NUCLEOTIDE SEQUENCE [LARGE SCALE GENOMIC DNA]</scope>
    <source>
        <strain evidence="4 5">DSM 1651</strain>
    </source>
</reference>
<dbReference type="AlphaFoldDB" id="A0A2U9IEM6"/>
<gene>
    <name evidence="4" type="ORF">DFR85_07690</name>
</gene>
<keyword evidence="2" id="KW-0660">Purine salvage</keyword>
<evidence type="ECO:0000256" key="1">
    <source>
        <dbReference type="ARBA" id="ARBA00022679"/>
    </source>
</evidence>
<dbReference type="GeneID" id="36832028"/>
<sequence>MIKSKDVELRERLFIIDILRELKNVYTYRQLSSLFNIQESLLCRYVNGITIPSEIQYNNIINKIKNKEFLTNFVKERIRIYNDGFIDTSFLLFYPNILKILVEITLNKIPKIENVTKVFGIASNGIPFATLVADTINRPLIIAKKHKDSIQMEYYEENIKESEGVINSLYLRKDLVNKNDKIIIVDDVIKSGKTILTSYNLLKKSGSDIILVLAIVAKEDALRKLINIANINALFTI</sequence>
<name>A0A2U9IEM6_9CREN</name>
<dbReference type="Pfam" id="PF00156">
    <property type="entry name" value="Pribosyltran"/>
    <property type="match status" value="1"/>
</dbReference>
<evidence type="ECO:0000313" key="5">
    <source>
        <dbReference type="Proteomes" id="UP000248044"/>
    </source>
</evidence>
<dbReference type="PANTHER" id="PTHR43864:SF1">
    <property type="entry name" value="XANTHINE PHOSPHORIBOSYLTRANSFERASE"/>
    <property type="match status" value="1"/>
</dbReference>
<dbReference type="InterPro" id="IPR029057">
    <property type="entry name" value="PRTase-like"/>
</dbReference>
<keyword evidence="1 4" id="KW-0808">Transferase</keyword>
<dbReference type="KEGG" id="abri:DFR85_07690"/>
<feature type="domain" description="Phosphoribosyltransferase" evidence="3">
    <location>
        <begin position="105"/>
        <end position="219"/>
    </location>
</feature>